<organism evidence="1 2">
    <name type="scientific">Prevotella multiformis DSM 16608</name>
    <dbReference type="NCBI Taxonomy" id="888743"/>
    <lineage>
        <taxon>Bacteria</taxon>
        <taxon>Pseudomonadati</taxon>
        <taxon>Bacteroidota</taxon>
        <taxon>Bacteroidia</taxon>
        <taxon>Bacteroidales</taxon>
        <taxon>Prevotellaceae</taxon>
        <taxon>Prevotella</taxon>
    </lineage>
</organism>
<comment type="caution">
    <text evidence="1">The sequence shown here is derived from an EMBL/GenBank/DDBJ whole genome shotgun (WGS) entry which is preliminary data.</text>
</comment>
<proteinExistence type="predicted"/>
<dbReference type="Proteomes" id="UP000005697">
    <property type="component" value="Unassembled WGS sequence"/>
</dbReference>
<sequence length="42" mass="4447">MARGGLPDGVSSSGTQKGRVAVLTWQAVILPFRIAFRFTSPA</sequence>
<dbReference type="EMBL" id="AEWX01000047">
    <property type="protein sequence ID" value="EGC18739.1"/>
    <property type="molecule type" value="Genomic_DNA"/>
</dbReference>
<accession>F0FAX6</accession>
<dbReference type="HOGENOM" id="CLU_3255841_0_0_10"/>
<name>F0FAX6_9BACT</name>
<reference evidence="1 2" key="1">
    <citation type="submission" date="2011-01" db="EMBL/GenBank/DDBJ databases">
        <authorList>
            <person name="Muzny D."/>
            <person name="Qin X."/>
            <person name="Deng J."/>
            <person name="Jiang H."/>
            <person name="Liu Y."/>
            <person name="Qu J."/>
            <person name="Song X.-Z."/>
            <person name="Zhang L."/>
            <person name="Thornton R."/>
            <person name="Coyle M."/>
            <person name="Francisco L."/>
            <person name="Jackson L."/>
            <person name="Javaid M."/>
            <person name="Korchina V."/>
            <person name="Kovar C."/>
            <person name="Mata R."/>
            <person name="Mathew T."/>
            <person name="Ngo R."/>
            <person name="Nguyen L."/>
            <person name="Nguyen N."/>
            <person name="Okwuonu G."/>
            <person name="Ongeri F."/>
            <person name="Pham C."/>
            <person name="Simmons D."/>
            <person name="Wilczek-Boney K."/>
            <person name="Hale W."/>
            <person name="Jakkamsetti A."/>
            <person name="Pham P."/>
            <person name="Ruth R."/>
            <person name="San Lucas F."/>
            <person name="Warren J."/>
            <person name="Zhang J."/>
            <person name="Zhao Z."/>
            <person name="Zhou C."/>
            <person name="Zhu D."/>
            <person name="Lee S."/>
            <person name="Bess C."/>
            <person name="Blankenburg K."/>
            <person name="Forbes L."/>
            <person name="Fu Q."/>
            <person name="Gubbala S."/>
            <person name="Hirani K."/>
            <person name="Jayaseelan J.C."/>
            <person name="Lara F."/>
            <person name="Munidasa M."/>
            <person name="Palculict T."/>
            <person name="Patil S."/>
            <person name="Pu L.-L."/>
            <person name="Saada N."/>
            <person name="Tang L."/>
            <person name="Weissenberger G."/>
            <person name="Zhu Y."/>
            <person name="Hemphill L."/>
            <person name="Shang Y."/>
            <person name="Youmans B."/>
            <person name="Ayvaz T."/>
            <person name="Ross M."/>
            <person name="Santibanez J."/>
            <person name="Aqrawi P."/>
            <person name="Gross S."/>
            <person name="Joshi V."/>
            <person name="Fowler G."/>
            <person name="Nazareth L."/>
            <person name="Reid J."/>
            <person name="Worley K."/>
            <person name="Petrosino J."/>
            <person name="Highlander S."/>
            <person name="Gibbs R."/>
        </authorList>
    </citation>
    <scope>NUCLEOTIDE SEQUENCE [LARGE SCALE GENOMIC DNA]</scope>
    <source>
        <strain evidence="1 2">DSM 16608</strain>
    </source>
</reference>
<protein>
    <submittedName>
        <fullName evidence="1">Uncharacterized protein</fullName>
    </submittedName>
</protein>
<evidence type="ECO:0000313" key="2">
    <source>
        <dbReference type="Proteomes" id="UP000005697"/>
    </source>
</evidence>
<gene>
    <name evidence="1" type="ORF">HMPREF9141_2743</name>
</gene>
<dbReference type="AlphaFoldDB" id="F0FAX6"/>
<evidence type="ECO:0000313" key="1">
    <source>
        <dbReference type="EMBL" id="EGC18739.1"/>
    </source>
</evidence>
<keyword evidence="2" id="KW-1185">Reference proteome</keyword>